<protein>
    <submittedName>
        <fullName evidence="1">Uncharacterized protein</fullName>
    </submittedName>
</protein>
<evidence type="ECO:0000313" key="1">
    <source>
        <dbReference type="EMBL" id="KAG0147366.1"/>
    </source>
</evidence>
<organism evidence="1 2">
    <name type="scientific">Cronartium quercuum f. sp. fusiforme G11</name>
    <dbReference type="NCBI Taxonomy" id="708437"/>
    <lineage>
        <taxon>Eukaryota</taxon>
        <taxon>Fungi</taxon>
        <taxon>Dikarya</taxon>
        <taxon>Basidiomycota</taxon>
        <taxon>Pucciniomycotina</taxon>
        <taxon>Pucciniomycetes</taxon>
        <taxon>Pucciniales</taxon>
        <taxon>Coleosporiaceae</taxon>
        <taxon>Cronartium</taxon>
    </lineage>
</organism>
<dbReference type="EMBL" id="MU167249">
    <property type="protein sequence ID" value="KAG0147366.1"/>
    <property type="molecule type" value="Genomic_DNA"/>
</dbReference>
<sequence length="130" mass="14653">MRIRSIVLELMWHHVQFQRRIVVSSEETQAAICEAQVHELVMKIKKYLSENPGCLGDGTIMPNPLNLNCMFKLSHQALVIWAEASVNGLAMLSTPPNNEEFLLEVEKGLLQDKEKSTEDLIGLNVQHASD</sequence>
<reference evidence="1" key="1">
    <citation type="submission" date="2013-11" db="EMBL/GenBank/DDBJ databases">
        <title>Genome sequence of the fusiform rust pathogen reveals effectors for host alternation and coevolution with pine.</title>
        <authorList>
            <consortium name="DOE Joint Genome Institute"/>
            <person name="Smith K."/>
            <person name="Pendleton A."/>
            <person name="Kubisiak T."/>
            <person name="Anderson C."/>
            <person name="Salamov A."/>
            <person name="Aerts A."/>
            <person name="Riley R."/>
            <person name="Clum A."/>
            <person name="Lindquist E."/>
            <person name="Ence D."/>
            <person name="Campbell M."/>
            <person name="Kronenberg Z."/>
            <person name="Feau N."/>
            <person name="Dhillon B."/>
            <person name="Hamelin R."/>
            <person name="Burleigh J."/>
            <person name="Smith J."/>
            <person name="Yandell M."/>
            <person name="Nelson C."/>
            <person name="Grigoriev I."/>
            <person name="Davis J."/>
        </authorList>
    </citation>
    <scope>NUCLEOTIDE SEQUENCE</scope>
    <source>
        <strain evidence="1">G11</strain>
    </source>
</reference>
<evidence type="ECO:0000313" key="2">
    <source>
        <dbReference type="Proteomes" id="UP000886653"/>
    </source>
</evidence>
<keyword evidence="2" id="KW-1185">Reference proteome</keyword>
<dbReference type="AlphaFoldDB" id="A0A9P6TCH4"/>
<name>A0A9P6TCH4_9BASI</name>
<comment type="caution">
    <text evidence="1">The sequence shown here is derived from an EMBL/GenBank/DDBJ whole genome shotgun (WGS) entry which is preliminary data.</text>
</comment>
<dbReference type="Proteomes" id="UP000886653">
    <property type="component" value="Unassembled WGS sequence"/>
</dbReference>
<accession>A0A9P6TCH4</accession>
<proteinExistence type="predicted"/>
<gene>
    <name evidence="1" type="ORF">CROQUDRAFT_477462</name>
</gene>